<keyword evidence="2" id="KW-0472">Membrane</keyword>
<dbReference type="OrthoDB" id="10690635at2759"/>
<comment type="caution">
    <text evidence="3">The sequence shown here is derived from an EMBL/GenBank/DDBJ whole genome shotgun (WGS) entry which is preliminary data.</text>
</comment>
<feature type="compositionally biased region" description="Low complexity" evidence="1">
    <location>
        <begin position="62"/>
        <end position="71"/>
    </location>
</feature>
<keyword evidence="2" id="KW-0812">Transmembrane</keyword>
<feature type="compositionally biased region" description="Gly residues" evidence="1">
    <location>
        <begin position="199"/>
        <end position="220"/>
    </location>
</feature>
<dbReference type="EMBL" id="AGNL01007874">
    <property type="protein sequence ID" value="EJK70921.1"/>
    <property type="molecule type" value="Genomic_DNA"/>
</dbReference>
<feature type="compositionally biased region" description="Basic and acidic residues" evidence="1">
    <location>
        <begin position="48"/>
        <end position="61"/>
    </location>
</feature>
<sequence length="667" mass="68768">SGRLHARRLDVPAVRAAGEGTPEGGYRGQQEQGPEQQQPGSCNLRQNKKGESKNKSGEGSKKSGAVGGASESSKKGTKDVKAKSVKTVSADDNGGSKSSKNAAGAGENGSRSKSAKDAKAKTVECAKSGKKKKSTKSPTNSRPPPTPPPSTKSPTGKSAKAMSACTKSAKAKSAKGSSTTATAATVATPSTTGVVPDGIGSGSTGSGSGGSGSGGSGSGGSESATETTRAVSPCDALAANQVVTTDRPSSVGYVYEAVISPEVSRRRVVSNAEFTIGQYVGKELLACDGGSTSRRDLLAEVGLRISWGGDDESEERRLDTEGNSSSTTMVVSLSNDPRDDVDTGGSCSYFTGTRAVDGAGCHSVTGGMTLYLLDDDYTNYPASRLLFDGGKTLGRGRRRLNEEEASAEALRILEDAMNSETPPFVQGSGTRYAVDGLLGMRLVQGTTDGGTTIEVDFEPAAPAPAVSGAKTTIIEKATKTDRMSPVGVSLITIGIIALVVALAMFVAKKRRNHESFAVLKDTDTDLDENSAPGSESGGKKGAYVVGEEGSVYTSQTHNTRDLIGSLGLFVEGGNGNDDGEQVDVHKCTSATCPICTSRRGSTFFVPAIDDDEGEAYEVDYYRSGMPSADLNGSFEYRPSEPGASRPGFVNPAEIGSRPYEVGDTVDF</sequence>
<feature type="compositionally biased region" description="Basic and acidic residues" evidence="1">
    <location>
        <begin position="114"/>
        <end position="124"/>
    </location>
</feature>
<feature type="region of interest" description="Disordered" evidence="1">
    <location>
        <begin position="311"/>
        <end position="339"/>
    </location>
</feature>
<keyword evidence="4" id="KW-1185">Reference proteome</keyword>
<evidence type="ECO:0000313" key="3">
    <source>
        <dbReference type="EMBL" id="EJK70921.1"/>
    </source>
</evidence>
<feature type="compositionally biased region" description="Pro residues" evidence="1">
    <location>
        <begin position="141"/>
        <end position="151"/>
    </location>
</feature>
<name>K0TBU5_THAOC</name>
<evidence type="ECO:0000313" key="4">
    <source>
        <dbReference type="Proteomes" id="UP000266841"/>
    </source>
</evidence>
<proteinExistence type="predicted"/>
<feature type="compositionally biased region" description="Low complexity" evidence="1">
    <location>
        <begin position="28"/>
        <end position="40"/>
    </location>
</feature>
<gene>
    <name evidence="3" type="ORF">THAOC_07681</name>
</gene>
<reference evidence="3 4" key="1">
    <citation type="journal article" date="2012" name="Genome Biol.">
        <title>Genome and low-iron response of an oceanic diatom adapted to chronic iron limitation.</title>
        <authorList>
            <person name="Lommer M."/>
            <person name="Specht M."/>
            <person name="Roy A.S."/>
            <person name="Kraemer L."/>
            <person name="Andreson R."/>
            <person name="Gutowska M.A."/>
            <person name="Wolf J."/>
            <person name="Bergner S.V."/>
            <person name="Schilhabel M.B."/>
            <person name="Klostermeier U.C."/>
            <person name="Beiko R.G."/>
            <person name="Rosenstiel P."/>
            <person name="Hippler M."/>
            <person name="Laroche J."/>
        </authorList>
    </citation>
    <scope>NUCLEOTIDE SEQUENCE [LARGE SCALE GENOMIC DNA]</scope>
    <source>
        <strain evidence="3 4">CCMP1005</strain>
    </source>
</reference>
<feature type="compositionally biased region" description="Basic and acidic residues" evidence="1">
    <location>
        <begin position="72"/>
        <end position="82"/>
    </location>
</feature>
<protein>
    <submittedName>
        <fullName evidence="3">Uncharacterized protein</fullName>
    </submittedName>
</protein>
<feature type="compositionally biased region" description="Polar residues" evidence="1">
    <location>
        <begin position="321"/>
        <end position="335"/>
    </location>
</feature>
<feature type="non-terminal residue" evidence="3">
    <location>
        <position position="1"/>
    </location>
</feature>
<dbReference type="AlphaFoldDB" id="K0TBU5"/>
<dbReference type="Proteomes" id="UP000266841">
    <property type="component" value="Unassembled WGS sequence"/>
</dbReference>
<feature type="region of interest" description="Disordered" evidence="1">
    <location>
        <begin position="1"/>
        <end position="231"/>
    </location>
</feature>
<keyword evidence="2" id="KW-1133">Transmembrane helix</keyword>
<accession>K0TBU5</accession>
<feature type="transmembrane region" description="Helical" evidence="2">
    <location>
        <begin position="486"/>
        <end position="507"/>
    </location>
</feature>
<feature type="compositionally biased region" description="Low complexity" evidence="1">
    <location>
        <begin position="152"/>
        <end position="168"/>
    </location>
</feature>
<evidence type="ECO:0000256" key="2">
    <source>
        <dbReference type="SAM" id="Phobius"/>
    </source>
</evidence>
<organism evidence="3 4">
    <name type="scientific">Thalassiosira oceanica</name>
    <name type="common">Marine diatom</name>
    <dbReference type="NCBI Taxonomy" id="159749"/>
    <lineage>
        <taxon>Eukaryota</taxon>
        <taxon>Sar</taxon>
        <taxon>Stramenopiles</taxon>
        <taxon>Ochrophyta</taxon>
        <taxon>Bacillariophyta</taxon>
        <taxon>Coscinodiscophyceae</taxon>
        <taxon>Thalassiosirophycidae</taxon>
        <taxon>Thalassiosirales</taxon>
        <taxon>Thalassiosiraceae</taxon>
        <taxon>Thalassiosira</taxon>
    </lineage>
</organism>
<evidence type="ECO:0000256" key="1">
    <source>
        <dbReference type="SAM" id="MobiDB-lite"/>
    </source>
</evidence>
<feature type="compositionally biased region" description="Low complexity" evidence="1">
    <location>
        <begin position="174"/>
        <end position="192"/>
    </location>
</feature>